<keyword evidence="12" id="KW-1185">Reference proteome</keyword>
<evidence type="ECO:0000313" key="11">
    <source>
        <dbReference type="EMBL" id="MFH4978507.1"/>
    </source>
</evidence>
<dbReference type="SUPFAM" id="SSF81321">
    <property type="entry name" value="Family A G protein-coupled receptor-like"/>
    <property type="match status" value="1"/>
</dbReference>
<dbReference type="Gene3D" id="1.20.1070.10">
    <property type="entry name" value="Rhodopsin 7-helix transmembrane proteins"/>
    <property type="match status" value="1"/>
</dbReference>
<evidence type="ECO:0000256" key="3">
    <source>
        <dbReference type="ARBA" id="ARBA00022692"/>
    </source>
</evidence>
<keyword evidence="8" id="KW-0807">Transducer</keyword>
<dbReference type="GO" id="GO:0004930">
    <property type="term" value="F:G protein-coupled receptor activity"/>
    <property type="evidence" value="ECO:0007669"/>
    <property type="project" value="UniProtKB-KW"/>
</dbReference>
<dbReference type="PRINTS" id="PR00237">
    <property type="entry name" value="GPCRRHODOPSN"/>
</dbReference>
<dbReference type="GO" id="GO:0005886">
    <property type="term" value="C:plasma membrane"/>
    <property type="evidence" value="ECO:0007669"/>
    <property type="project" value="UniProtKB-SubCell"/>
</dbReference>
<evidence type="ECO:0000256" key="7">
    <source>
        <dbReference type="ARBA" id="ARBA00023170"/>
    </source>
</evidence>
<dbReference type="InterPro" id="IPR000276">
    <property type="entry name" value="GPCR_Rhodpsn"/>
</dbReference>
<feature type="domain" description="G-protein coupled receptors family 1 profile" evidence="10">
    <location>
        <begin position="114"/>
        <end position="145"/>
    </location>
</feature>
<dbReference type="EMBL" id="JBGFUD010003259">
    <property type="protein sequence ID" value="MFH4978507.1"/>
    <property type="molecule type" value="Genomic_DNA"/>
</dbReference>
<evidence type="ECO:0000256" key="9">
    <source>
        <dbReference type="SAM" id="Phobius"/>
    </source>
</evidence>
<evidence type="ECO:0000259" key="10">
    <source>
        <dbReference type="PROSITE" id="PS50262"/>
    </source>
</evidence>
<evidence type="ECO:0000256" key="5">
    <source>
        <dbReference type="ARBA" id="ARBA00023040"/>
    </source>
</evidence>
<keyword evidence="5" id="KW-0297">G-protein coupled receptor</keyword>
<comment type="subcellular location">
    <subcellularLocation>
        <location evidence="1">Cell membrane</location>
        <topology evidence="1">Multi-pass membrane protein</topology>
    </subcellularLocation>
</comment>
<evidence type="ECO:0000256" key="6">
    <source>
        <dbReference type="ARBA" id="ARBA00023136"/>
    </source>
</evidence>
<keyword evidence="2" id="KW-1003">Cell membrane</keyword>
<evidence type="ECO:0000256" key="4">
    <source>
        <dbReference type="ARBA" id="ARBA00022989"/>
    </source>
</evidence>
<dbReference type="PANTHER" id="PTHR24247:SF191">
    <property type="entry name" value="MUSCARINIC ACETYLCHOLINE RECEPTOR, B-TYPE, ISOFORM A"/>
    <property type="match status" value="1"/>
</dbReference>
<keyword evidence="4 9" id="KW-1133">Transmembrane helix</keyword>
<feature type="transmembrane region" description="Helical" evidence="9">
    <location>
        <begin position="95"/>
        <end position="124"/>
    </location>
</feature>
<name>A0ABD6EH04_9BILA</name>
<dbReference type="PROSITE" id="PS50262">
    <property type="entry name" value="G_PROTEIN_RECEP_F1_2"/>
    <property type="match status" value="1"/>
</dbReference>
<dbReference type="PANTHER" id="PTHR24247">
    <property type="entry name" value="5-HYDROXYTRYPTAMINE RECEPTOR"/>
    <property type="match status" value="1"/>
</dbReference>
<comment type="caution">
    <text evidence="11">The sequence shown here is derived from an EMBL/GenBank/DDBJ whole genome shotgun (WGS) entry which is preliminary data.</text>
</comment>
<dbReference type="InterPro" id="IPR017452">
    <property type="entry name" value="GPCR_Rhodpsn_7TM"/>
</dbReference>
<evidence type="ECO:0000313" key="12">
    <source>
        <dbReference type="Proteomes" id="UP001608902"/>
    </source>
</evidence>
<reference evidence="11 12" key="1">
    <citation type="submission" date="2024-08" db="EMBL/GenBank/DDBJ databases">
        <title>Gnathostoma spinigerum genome.</title>
        <authorList>
            <person name="Gonzalez-Bertolin B."/>
            <person name="Monzon S."/>
            <person name="Zaballos A."/>
            <person name="Jimenez P."/>
            <person name="Dekumyoy P."/>
            <person name="Varona S."/>
            <person name="Cuesta I."/>
            <person name="Sumanam S."/>
            <person name="Adisakwattana P."/>
            <person name="Gasser R.B."/>
            <person name="Hernandez-Gonzalez A."/>
            <person name="Young N.D."/>
            <person name="Perteguer M.J."/>
        </authorList>
    </citation>
    <scope>NUCLEOTIDE SEQUENCE [LARGE SCALE GENOMIC DNA]</scope>
    <source>
        <strain evidence="11">AL3</strain>
        <tissue evidence="11">Liver</tissue>
    </source>
</reference>
<organism evidence="11 12">
    <name type="scientific">Gnathostoma spinigerum</name>
    <dbReference type="NCBI Taxonomy" id="75299"/>
    <lineage>
        <taxon>Eukaryota</taxon>
        <taxon>Metazoa</taxon>
        <taxon>Ecdysozoa</taxon>
        <taxon>Nematoda</taxon>
        <taxon>Chromadorea</taxon>
        <taxon>Rhabditida</taxon>
        <taxon>Spirurina</taxon>
        <taxon>Gnathostomatomorpha</taxon>
        <taxon>Gnathostomatoidea</taxon>
        <taxon>Gnathostomatidae</taxon>
        <taxon>Gnathostoma</taxon>
    </lineage>
</organism>
<sequence length="145" mass="15267">MNPELSGASLVGIVLSNPSSASSPSLSTPPTVAETLVAGHLVIYPTIPPGHLQAASVFEQLATLTTPVKSINAGTSEPISVPPLFYDPDTGELEWRSICLVVLMGALSIITVVGNLAVLLSYYIDKNIRQPSNYFIFSLAVSDLV</sequence>
<keyword evidence="6 9" id="KW-0472">Membrane</keyword>
<protein>
    <recommendedName>
        <fullName evidence="10">G-protein coupled receptors family 1 profile domain-containing protein</fullName>
    </recommendedName>
</protein>
<dbReference type="AlphaFoldDB" id="A0ABD6EH04"/>
<evidence type="ECO:0000256" key="8">
    <source>
        <dbReference type="ARBA" id="ARBA00023224"/>
    </source>
</evidence>
<accession>A0ABD6EH04</accession>
<evidence type="ECO:0000256" key="1">
    <source>
        <dbReference type="ARBA" id="ARBA00004651"/>
    </source>
</evidence>
<proteinExistence type="predicted"/>
<keyword evidence="7" id="KW-0675">Receptor</keyword>
<evidence type="ECO:0000256" key="2">
    <source>
        <dbReference type="ARBA" id="ARBA00022475"/>
    </source>
</evidence>
<keyword evidence="3 9" id="KW-0812">Transmembrane</keyword>
<dbReference type="Proteomes" id="UP001608902">
    <property type="component" value="Unassembled WGS sequence"/>
</dbReference>
<gene>
    <name evidence="11" type="ORF">AB6A40_005216</name>
</gene>